<gene>
    <name evidence="5" type="ORF">B4U79_17822</name>
</gene>
<evidence type="ECO:0000313" key="5">
    <source>
        <dbReference type="EMBL" id="RWS18047.1"/>
    </source>
</evidence>
<dbReference type="GO" id="GO:0005634">
    <property type="term" value="C:nucleus"/>
    <property type="evidence" value="ECO:0007669"/>
    <property type="project" value="TreeGrafter"/>
</dbReference>
<reference evidence="5 6" key="1">
    <citation type="journal article" date="2018" name="Gigascience">
        <title>Genomes of trombidid mites reveal novel predicted allergens and laterally-transferred genes associated with secondary metabolism.</title>
        <authorList>
            <person name="Dong X."/>
            <person name="Chaisiri K."/>
            <person name="Xia D."/>
            <person name="Armstrong S.D."/>
            <person name="Fang Y."/>
            <person name="Donnelly M.J."/>
            <person name="Kadowaki T."/>
            <person name="McGarry J.W."/>
            <person name="Darby A.C."/>
            <person name="Makepeace B.L."/>
        </authorList>
    </citation>
    <scope>NUCLEOTIDE SEQUENCE [LARGE SCALE GENOMIC DNA]</scope>
    <source>
        <strain evidence="5">UoL-WK</strain>
    </source>
</reference>
<keyword evidence="3" id="KW-0862">Zinc</keyword>
<dbReference type="PANTHER" id="PTHR46453:SF5">
    <property type="entry name" value="PROTEIN KINASE C-BINDING PROTEIN 1 ISOFORM X1"/>
    <property type="match status" value="1"/>
</dbReference>
<sequence length="154" mass="18154">MPHIVIYAKVPTHPFWPAKAIRYIAENKTVLVKFFGTHDYGFPPLKNCYLLSETYPGKEPNTAQYNAAKDELEKHIRKIKCKFTGLFRYFPFKTFLLLEFLKPEYQPTVVIKRDAFIDFSARYSKSFDELMSIFSEIRQEQPPQKTCDSPEKEE</sequence>
<dbReference type="InterPro" id="IPR000313">
    <property type="entry name" value="PWWP_dom"/>
</dbReference>
<accession>A0A3S3PRY2</accession>
<keyword evidence="2" id="KW-0863">Zinc-finger</keyword>
<evidence type="ECO:0000256" key="1">
    <source>
        <dbReference type="ARBA" id="ARBA00022723"/>
    </source>
</evidence>
<comment type="caution">
    <text evidence="5">The sequence shown here is derived from an EMBL/GenBank/DDBJ whole genome shotgun (WGS) entry which is preliminary data.</text>
</comment>
<protein>
    <recommendedName>
        <fullName evidence="4">PWWP domain-containing protein</fullName>
    </recommendedName>
</protein>
<dbReference type="GO" id="GO:0005737">
    <property type="term" value="C:cytoplasm"/>
    <property type="evidence" value="ECO:0007669"/>
    <property type="project" value="TreeGrafter"/>
</dbReference>
<evidence type="ECO:0000259" key="4">
    <source>
        <dbReference type="PROSITE" id="PS50812"/>
    </source>
</evidence>
<dbReference type="PANTHER" id="PTHR46453">
    <property type="entry name" value="PROTEIN KINASE C-BINDING PROTEIN 1"/>
    <property type="match status" value="1"/>
</dbReference>
<keyword evidence="6" id="KW-1185">Reference proteome</keyword>
<name>A0A3S3PRY2_9ACAR</name>
<organism evidence="5 6">
    <name type="scientific">Dinothrombium tinctorium</name>
    <dbReference type="NCBI Taxonomy" id="1965070"/>
    <lineage>
        <taxon>Eukaryota</taxon>
        <taxon>Metazoa</taxon>
        <taxon>Ecdysozoa</taxon>
        <taxon>Arthropoda</taxon>
        <taxon>Chelicerata</taxon>
        <taxon>Arachnida</taxon>
        <taxon>Acari</taxon>
        <taxon>Acariformes</taxon>
        <taxon>Trombidiformes</taxon>
        <taxon>Prostigmata</taxon>
        <taxon>Anystina</taxon>
        <taxon>Parasitengona</taxon>
        <taxon>Trombidioidea</taxon>
        <taxon>Trombidiidae</taxon>
        <taxon>Dinothrombium</taxon>
    </lineage>
</organism>
<evidence type="ECO:0000256" key="3">
    <source>
        <dbReference type="ARBA" id="ARBA00022833"/>
    </source>
</evidence>
<dbReference type="GO" id="GO:0003714">
    <property type="term" value="F:transcription corepressor activity"/>
    <property type="evidence" value="ECO:0007669"/>
    <property type="project" value="TreeGrafter"/>
</dbReference>
<evidence type="ECO:0000256" key="2">
    <source>
        <dbReference type="ARBA" id="ARBA00022771"/>
    </source>
</evidence>
<dbReference type="EMBL" id="NCKU01000001">
    <property type="protein sequence ID" value="RWS18047.1"/>
    <property type="molecule type" value="Genomic_DNA"/>
</dbReference>
<evidence type="ECO:0000313" key="6">
    <source>
        <dbReference type="Proteomes" id="UP000285301"/>
    </source>
</evidence>
<proteinExistence type="predicted"/>
<dbReference type="SUPFAM" id="SSF63748">
    <property type="entry name" value="Tudor/PWWP/MBT"/>
    <property type="match status" value="1"/>
</dbReference>
<keyword evidence="1" id="KW-0479">Metal-binding</keyword>
<dbReference type="GO" id="GO:0008270">
    <property type="term" value="F:zinc ion binding"/>
    <property type="evidence" value="ECO:0007669"/>
    <property type="project" value="UniProtKB-KW"/>
</dbReference>
<dbReference type="STRING" id="1965070.A0A3S3PRY2"/>
<dbReference type="OrthoDB" id="298344at2759"/>
<feature type="domain" description="PWWP" evidence="4">
    <location>
        <begin position="2"/>
        <end position="54"/>
    </location>
</feature>
<dbReference type="Gene3D" id="2.30.30.140">
    <property type="match status" value="1"/>
</dbReference>
<dbReference type="AlphaFoldDB" id="A0A3S3PRY2"/>
<dbReference type="PROSITE" id="PS50812">
    <property type="entry name" value="PWWP"/>
    <property type="match status" value="1"/>
</dbReference>
<dbReference type="Proteomes" id="UP000285301">
    <property type="component" value="Unassembled WGS sequence"/>
</dbReference>